<keyword evidence="1" id="KW-0812">Transmembrane</keyword>
<proteinExistence type="predicted"/>
<evidence type="ECO:0000313" key="2">
    <source>
        <dbReference type="EMBL" id="GIX60749.1"/>
    </source>
</evidence>
<dbReference type="GeneID" id="94192232"/>
<keyword evidence="1" id="KW-1133">Transmembrane helix</keyword>
<evidence type="ECO:0000256" key="1">
    <source>
        <dbReference type="SAM" id="Phobius"/>
    </source>
</evidence>
<dbReference type="EMBL" id="BPLF01000001">
    <property type="protein sequence ID" value="GIX60749.1"/>
    <property type="molecule type" value="Genomic_DNA"/>
</dbReference>
<protein>
    <submittedName>
        <fullName evidence="2">Longevity-assurance protein (LAG1) domain-containing protein</fullName>
    </submittedName>
</protein>
<evidence type="ECO:0000313" key="3">
    <source>
        <dbReference type="Proteomes" id="UP001497744"/>
    </source>
</evidence>
<comment type="caution">
    <text evidence="2">The sequence shown here is derived from an EMBL/GenBank/DDBJ whole genome shotgun (WGS) entry which is preliminary data.</text>
</comment>
<dbReference type="AlphaFoldDB" id="A0AAV4LPH7"/>
<organism evidence="2 3">
    <name type="scientific">Babesia caballi</name>
    <dbReference type="NCBI Taxonomy" id="5871"/>
    <lineage>
        <taxon>Eukaryota</taxon>
        <taxon>Sar</taxon>
        <taxon>Alveolata</taxon>
        <taxon>Apicomplexa</taxon>
        <taxon>Aconoidasida</taxon>
        <taxon>Piroplasmida</taxon>
        <taxon>Babesiidae</taxon>
        <taxon>Babesia</taxon>
    </lineage>
</organism>
<dbReference type="RefSeq" id="XP_067712820.1">
    <property type="nucleotide sequence ID" value="XM_067856719.1"/>
</dbReference>
<dbReference type="Proteomes" id="UP001497744">
    <property type="component" value="Unassembled WGS sequence"/>
</dbReference>
<accession>A0AAV4LPH7</accession>
<keyword evidence="1" id="KW-0472">Membrane</keyword>
<sequence>MLKTLNDRVFAVYGVTPHAEFKDVYVVLIALFALFAIRFIVSGVNCGGSNPCPSLFTYIIDKFKLAKDKKSYKLAESFWYLCWHVTSLTCTIAVLCEEYGTADNRKWLYYFLKDTKGICMQVFLRLPGGCYKPDDHVAARDDDAARQVAEPHKHRILVVLLHIHPLGNEALGHEDHAVPPLHDRVAARDQLRLQLPQNWHGMHKLDNCSYRSDRHHPARHTRCAPLLHQVQLLPAQRKHGRHSRRLPHLRALPRRRQAGAAGQIRGVPAHREDGIQRAVRRRLEVPVDPPRRDLVPLPARCPHGTSSRWQTQRIFAQVMNIYWLNLIIGMIRGFAKGEVIEDTREKDD</sequence>
<gene>
    <name evidence="2" type="ORF">BcabD6B2_01840</name>
</gene>
<name>A0AAV4LPH7_BABCB</name>
<keyword evidence="3" id="KW-1185">Reference proteome</keyword>
<reference evidence="2 3" key="1">
    <citation type="submission" date="2021-06" db="EMBL/GenBank/DDBJ databases">
        <title>Genome sequence of Babesia caballi.</title>
        <authorList>
            <person name="Yamagishi J."/>
            <person name="Kidaka T."/>
            <person name="Ochi A."/>
        </authorList>
    </citation>
    <scope>NUCLEOTIDE SEQUENCE [LARGE SCALE GENOMIC DNA]</scope>
    <source>
        <strain evidence="2">USDA-D6B2</strain>
    </source>
</reference>
<feature type="transmembrane region" description="Helical" evidence="1">
    <location>
        <begin position="24"/>
        <end position="41"/>
    </location>
</feature>